<dbReference type="Proteomes" id="UP000191663">
    <property type="component" value="Unassembled WGS sequence"/>
</dbReference>
<dbReference type="GO" id="GO:0005524">
    <property type="term" value="F:ATP binding"/>
    <property type="evidence" value="ECO:0007669"/>
    <property type="project" value="UniProtKB-KW"/>
</dbReference>
<evidence type="ECO:0000313" key="1">
    <source>
        <dbReference type="EMBL" id="OPX17378.1"/>
    </source>
</evidence>
<sequence>RNIGVLISDHNVRETLEITDRAYLIYEARVILSGDAQTLINDKKAREIYLGPKFRI</sequence>
<keyword evidence="1" id="KW-0067">ATP-binding</keyword>
<gene>
    <name evidence="1" type="ORF">BXT86_06795</name>
</gene>
<keyword evidence="1" id="KW-0547">Nucleotide-binding</keyword>
<dbReference type="AlphaFoldDB" id="A0A1V4QDD6"/>
<accession>A0A1V4QDD6</accession>
<feature type="non-terminal residue" evidence="1">
    <location>
        <position position="1"/>
    </location>
</feature>
<reference evidence="2" key="1">
    <citation type="submission" date="2017-01" db="EMBL/GenBank/DDBJ databases">
        <title>Novel pathways for hydrocarbon cycling and metabolic interdependencies in hydrothermal sediment communities.</title>
        <authorList>
            <person name="Dombrowski N."/>
            <person name="Seitz K."/>
            <person name="Teske A."/>
            <person name="Baker B."/>
        </authorList>
    </citation>
    <scope>NUCLEOTIDE SEQUENCE [LARGE SCALE GENOMIC DNA]</scope>
</reference>
<proteinExistence type="predicted"/>
<dbReference type="EMBL" id="MUKB01000135">
    <property type="protein sequence ID" value="OPX17378.1"/>
    <property type="molecule type" value="Genomic_DNA"/>
</dbReference>
<evidence type="ECO:0000313" key="2">
    <source>
        <dbReference type="Proteomes" id="UP000191663"/>
    </source>
</evidence>
<protein>
    <submittedName>
        <fullName evidence="1">ABC transporter ATP-binding protein</fullName>
    </submittedName>
</protein>
<organism evidence="1 2">
    <name type="scientific">candidate division WOR-3 bacterium 4484_100</name>
    <dbReference type="NCBI Taxonomy" id="1936077"/>
    <lineage>
        <taxon>Bacteria</taxon>
        <taxon>Bacteria division WOR-3</taxon>
    </lineage>
</organism>
<name>A0A1V4QDD6_UNCW3</name>
<comment type="caution">
    <text evidence="1">The sequence shown here is derived from an EMBL/GenBank/DDBJ whole genome shotgun (WGS) entry which is preliminary data.</text>
</comment>